<proteinExistence type="predicted"/>
<keyword evidence="1" id="KW-0812">Transmembrane</keyword>
<evidence type="ECO:0000256" key="1">
    <source>
        <dbReference type="SAM" id="Phobius"/>
    </source>
</evidence>
<accession>A0A6A3TK73</accession>
<dbReference type="EMBL" id="QXGF01000033">
    <property type="protein sequence ID" value="KAE8949006.1"/>
    <property type="molecule type" value="Genomic_DNA"/>
</dbReference>
<organism evidence="4 10">
    <name type="scientific">Phytophthora fragariae</name>
    <dbReference type="NCBI Taxonomy" id="53985"/>
    <lineage>
        <taxon>Eukaryota</taxon>
        <taxon>Sar</taxon>
        <taxon>Stramenopiles</taxon>
        <taxon>Oomycota</taxon>
        <taxon>Peronosporomycetes</taxon>
        <taxon>Peronosporales</taxon>
        <taxon>Peronosporaceae</taxon>
        <taxon>Phytophthora</taxon>
    </lineage>
</organism>
<gene>
    <name evidence="6" type="ORF">PF001_g1237</name>
    <name evidence="5" type="ORF">PF006_g2914</name>
    <name evidence="4" type="ORF">PF007_g1286</name>
    <name evidence="2" type="ORF">PF009_g1448</name>
    <name evidence="3" type="ORF">PF010_g1123</name>
</gene>
<name>A0A6A3TK73_9STRA</name>
<evidence type="ECO:0000313" key="8">
    <source>
        <dbReference type="Proteomes" id="UP000437068"/>
    </source>
</evidence>
<evidence type="ECO:0000313" key="6">
    <source>
        <dbReference type="EMBL" id="KAE9328761.1"/>
    </source>
</evidence>
<dbReference type="Proteomes" id="UP000488956">
    <property type="component" value="Unassembled WGS sequence"/>
</dbReference>
<evidence type="ECO:0000313" key="5">
    <source>
        <dbReference type="EMBL" id="KAE9152897.1"/>
    </source>
</evidence>
<comment type="caution">
    <text evidence="4">The sequence shown here is derived from an EMBL/GenBank/DDBJ whole genome shotgun (WGS) entry which is preliminary data.</text>
</comment>
<evidence type="ECO:0000313" key="9">
    <source>
        <dbReference type="Proteomes" id="UP000440732"/>
    </source>
</evidence>
<dbReference type="EMBL" id="QXGA01000088">
    <property type="protein sequence ID" value="KAE9152897.1"/>
    <property type="molecule type" value="Genomic_DNA"/>
</dbReference>
<evidence type="ECO:0000313" key="7">
    <source>
        <dbReference type="Proteomes" id="UP000429523"/>
    </source>
</evidence>
<evidence type="ECO:0000313" key="4">
    <source>
        <dbReference type="EMBL" id="KAE9138709.1"/>
    </source>
</evidence>
<evidence type="ECO:0000313" key="10">
    <source>
        <dbReference type="Proteomes" id="UP000441208"/>
    </source>
</evidence>
<feature type="transmembrane region" description="Helical" evidence="1">
    <location>
        <begin position="67"/>
        <end position="96"/>
    </location>
</feature>
<dbReference type="EMBL" id="QXGE01000029">
    <property type="protein sequence ID" value="KAE9328761.1"/>
    <property type="molecule type" value="Genomic_DNA"/>
</dbReference>
<dbReference type="EMBL" id="QXFZ01000030">
    <property type="protein sequence ID" value="KAE9138709.1"/>
    <property type="molecule type" value="Genomic_DNA"/>
</dbReference>
<evidence type="ECO:0000313" key="11">
    <source>
        <dbReference type="Proteomes" id="UP000488956"/>
    </source>
</evidence>
<protein>
    <submittedName>
        <fullName evidence="4">Uncharacterized protein</fullName>
    </submittedName>
</protein>
<keyword evidence="1" id="KW-1133">Transmembrane helix</keyword>
<dbReference type="Proteomes" id="UP000440732">
    <property type="component" value="Unassembled WGS sequence"/>
</dbReference>
<dbReference type="Proteomes" id="UP000429523">
    <property type="component" value="Unassembled WGS sequence"/>
</dbReference>
<dbReference type="AlphaFoldDB" id="A0A6A3TK73"/>
<sequence length="104" mass="12095">MQVLSDNEQRYGDYGRMLRKWWVAAYATFYAYLPDLSLNTACSIKNCAVSTKEAAVSSRRRAGEVRIVLLIVKFLLVLVFFAQWLFTSLWGLYYWVRLVLLSLS</sequence>
<evidence type="ECO:0000313" key="2">
    <source>
        <dbReference type="EMBL" id="KAE8949006.1"/>
    </source>
</evidence>
<dbReference type="EMBL" id="QXFX01000027">
    <property type="protein sequence ID" value="KAE9137892.1"/>
    <property type="molecule type" value="Genomic_DNA"/>
</dbReference>
<reference evidence="7 8" key="1">
    <citation type="submission" date="2018-08" db="EMBL/GenBank/DDBJ databases">
        <title>Genomic investigation of the strawberry pathogen Phytophthora fragariae indicates pathogenicity is determined by transcriptional variation in three key races.</title>
        <authorList>
            <person name="Adams T.M."/>
            <person name="Armitage A.D."/>
            <person name="Sobczyk M.K."/>
            <person name="Bates H.J."/>
            <person name="Dunwell J.M."/>
            <person name="Nellist C.F."/>
            <person name="Harrison R.J."/>
        </authorList>
    </citation>
    <scope>NUCLEOTIDE SEQUENCE [LARGE SCALE GENOMIC DNA]</scope>
    <source>
        <strain evidence="6 8">A4</strain>
        <strain evidence="5 9">NOV-5</strain>
        <strain evidence="4 10">NOV-71</strain>
        <strain evidence="2 7">NOV-9</strain>
        <strain evidence="3 11">ONT-3</strain>
    </source>
</reference>
<evidence type="ECO:0000313" key="3">
    <source>
        <dbReference type="EMBL" id="KAE9137892.1"/>
    </source>
</evidence>
<keyword evidence="1" id="KW-0472">Membrane</keyword>
<dbReference type="Proteomes" id="UP000437068">
    <property type="component" value="Unassembled WGS sequence"/>
</dbReference>
<dbReference type="Proteomes" id="UP000441208">
    <property type="component" value="Unassembled WGS sequence"/>
</dbReference>